<name>A0ABT4A0R6_9BACT</name>
<keyword evidence="3" id="KW-1185">Reference proteome</keyword>
<evidence type="ECO:0008006" key="4">
    <source>
        <dbReference type="Google" id="ProtNLM"/>
    </source>
</evidence>
<evidence type="ECO:0000313" key="2">
    <source>
        <dbReference type="EMBL" id="MCY1074574.1"/>
    </source>
</evidence>
<organism evidence="2 3">
    <name type="scientific">Archangium lansingense</name>
    <dbReference type="NCBI Taxonomy" id="2995310"/>
    <lineage>
        <taxon>Bacteria</taxon>
        <taxon>Pseudomonadati</taxon>
        <taxon>Myxococcota</taxon>
        <taxon>Myxococcia</taxon>
        <taxon>Myxococcales</taxon>
        <taxon>Cystobacterineae</taxon>
        <taxon>Archangiaceae</taxon>
        <taxon>Archangium</taxon>
    </lineage>
</organism>
<reference evidence="2 3" key="1">
    <citation type="submission" date="2022-11" db="EMBL/GenBank/DDBJ databases">
        <title>Minimal conservation of predation-associated metabolite biosynthetic gene clusters underscores biosynthetic potential of Myxococcota including descriptions for ten novel species: Archangium lansinium sp. nov., Myxococcus landrumus sp. nov., Nannocystis bai.</title>
        <authorList>
            <person name="Ahearne A."/>
            <person name="Stevens C."/>
            <person name="Phillips K."/>
        </authorList>
    </citation>
    <scope>NUCLEOTIDE SEQUENCE [LARGE SCALE GENOMIC DNA]</scope>
    <source>
        <strain evidence="2 3">MIWBW</strain>
    </source>
</reference>
<dbReference type="Proteomes" id="UP001207654">
    <property type="component" value="Unassembled WGS sequence"/>
</dbReference>
<comment type="caution">
    <text evidence="2">The sequence shown here is derived from an EMBL/GenBank/DDBJ whole genome shotgun (WGS) entry which is preliminary data.</text>
</comment>
<evidence type="ECO:0000256" key="1">
    <source>
        <dbReference type="SAM" id="MobiDB-lite"/>
    </source>
</evidence>
<accession>A0ABT4A0R6</accession>
<feature type="region of interest" description="Disordered" evidence="1">
    <location>
        <begin position="1"/>
        <end position="22"/>
    </location>
</feature>
<evidence type="ECO:0000313" key="3">
    <source>
        <dbReference type="Proteomes" id="UP001207654"/>
    </source>
</evidence>
<proteinExistence type="predicted"/>
<dbReference type="RefSeq" id="WP_267533536.1">
    <property type="nucleotide sequence ID" value="NZ_JAPNKA010000001.1"/>
</dbReference>
<dbReference type="EMBL" id="JAPNKA010000001">
    <property type="protein sequence ID" value="MCY1074574.1"/>
    <property type="molecule type" value="Genomic_DNA"/>
</dbReference>
<gene>
    <name evidence="2" type="ORF">OV287_08750</name>
</gene>
<protein>
    <recommendedName>
        <fullName evidence="4">Natural product</fullName>
    </recommendedName>
</protein>
<sequence>MKNQKRARLQMTQIESTQKKLGERELSEVELKVVAGGMASQGGTCSMCGDCDE</sequence>